<name>A0A550C2A5_9AGAR</name>
<accession>A0A550C2A5</accession>
<feature type="compositionally biased region" description="Basic residues" evidence="1">
    <location>
        <begin position="87"/>
        <end position="97"/>
    </location>
</feature>
<keyword evidence="3" id="KW-1185">Reference proteome</keyword>
<gene>
    <name evidence="2" type="ORF">BD626DRAFT_539734</name>
</gene>
<feature type="region of interest" description="Disordered" evidence="1">
    <location>
        <begin position="87"/>
        <end position="168"/>
    </location>
</feature>
<evidence type="ECO:0000313" key="2">
    <source>
        <dbReference type="EMBL" id="TRM58935.1"/>
    </source>
</evidence>
<evidence type="ECO:0000256" key="1">
    <source>
        <dbReference type="SAM" id="MobiDB-lite"/>
    </source>
</evidence>
<dbReference type="AlphaFoldDB" id="A0A550C2A5"/>
<reference evidence="2 3" key="1">
    <citation type="journal article" date="2019" name="New Phytol.">
        <title>Comparative genomics reveals unique wood-decay strategies and fruiting body development in the Schizophyllaceae.</title>
        <authorList>
            <person name="Almasi E."/>
            <person name="Sahu N."/>
            <person name="Krizsan K."/>
            <person name="Balint B."/>
            <person name="Kovacs G.M."/>
            <person name="Kiss B."/>
            <person name="Cseklye J."/>
            <person name="Drula E."/>
            <person name="Henrissat B."/>
            <person name="Nagy I."/>
            <person name="Chovatia M."/>
            <person name="Adam C."/>
            <person name="LaButti K."/>
            <person name="Lipzen A."/>
            <person name="Riley R."/>
            <person name="Grigoriev I.V."/>
            <person name="Nagy L.G."/>
        </authorList>
    </citation>
    <scope>NUCLEOTIDE SEQUENCE [LARGE SCALE GENOMIC DNA]</scope>
    <source>
        <strain evidence="2 3">NL-1724</strain>
    </source>
</reference>
<feature type="compositionally biased region" description="Acidic residues" evidence="1">
    <location>
        <begin position="104"/>
        <end position="117"/>
    </location>
</feature>
<evidence type="ECO:0000313" key="3">
    <source>
        <dbReference type="Proteomes" id="UP000320762"/>
    </source>
</evidence>
<feature type="compositionally biased region" description="Acidic residues" evidence="1">
    <location>
        <begin position="128"/>
        <end position="144"/>
    </location>
</feature>
<dbReference type="EMBL" id="VDMD01000032">
    <property type="protein sequence ID" value="TRM58935.1"/>
    <property type="molecule type" value="Genomic_DNA"/>
</dbReference>
<organism evidence="2 3">
    <name type="scientific">Schizophyllum amplum</name>
    <dbReference type="NCBI Taxonomy" id="97359"/>
    <lineage>
        <taxon>Eukaryota</taxon>
        <taxon>Fungi</taxon>
        <taxon>Dikarya</taxon>
        <taxon>Basidiomycota</taxon>
        <taxon>Agaricomycotina</taxon>
        <taxon>Agaricomycetes</taxon>
        <taxon>Agaricomycetidae</taxon>
        <taxon>Agaricales</taxon>
        <taxon>Schizophyllaceae</taxon>
        <taxon>Schizophyllum</taxon>
    </lineage>
</organism>
<comment type="caution">
    <text evidence="2">The sequence shown here is derived from an EMBL/GenBank/DDBJ whole genome shotgun (WGS) entry which is preliminary data.</text>
</comment>
<protein>
    <submittedName>
        <fullName evidence="2">Uncharacterized protein</fullName>
    </submittedName>
</protein>
<sequence length="185" mass="20779">MATANSGKIWRCEIFGCNDPFFPRGSERHATYAEKRRSHHENVHSQQTTVNWDGSKVAVRRDSHTGLFYCPCRAPKHARRNGRHLRAICRLKTHPPRGKTGGLEDTEDEDEDGDEGDMSGHNGRASGDEDTSYEPDEGDHSEEDVNSRPTPRVVSQRTAPHAVGQYTSSRILGQHAAVVWPQRPR</sequence>
<feature type="compositionally biased region" description="Polar residues" evidence="1">
    <location>
        <begin position="147"/>
        <end position="158"/>
    </location>
</feature>
<dbReference type="Proteomes" id="UP000320762">
    <property type="component" value="Unassembled WGS sequence"/>
</dbReference>
<proteinExistence type="predicted"/>